<dbReference type="EMBL" id="GGEC01039787">
    <property type="protein sequence ID" value="MBX20271.1"/>
    <property type="molecule type" value="Transcribed_RNA"/>
</dbReference>
<dbReference type="AlphaFoldDB" id="A0A2P2LQM1"/>
<protein>
    <submittedName>
        <fullName evidence="2">Uncharacterized protein</fullName>
    </submittedName>
</protein>
<keyword evidence="1" id="KW-1133">Transmembrane helix</keyword>
<sequence length="74" mass="8136">MKTRENILVIFSGLILKTIERPNGALLLVVIMLWILLLVVEATMLLAAAHIAFAGIVLRKPIVLLTVALWPSGY</sequence>
<feature type="transmembrane region" description="Helical" evidence="1">
    <location>
        <begin position="51"/>
        <end position="70"/>
    </location>
</feature>
<accession>A0A2P2LQM1</accession>
<keyword evidence="1" id="KW-0812">Transmembrane</keyword>
<keyword evidence="1" id="KW-0472">Membrane</keyword>
<organism evidence="2">
    <name type="scientific">Rhizophora mucronata</name>
    <name type="common">Asiatic mangrove</name>
    <dbReference type="NCBI Taxonomy" id="61149"/>
    <lineage>
        <taxon>Eukaryota</taxon>
        <taxon>Viridiplantae</taxon>
        <taxon>Streptophyta</taxon>
        <taxon>Embryophyta</taxon>
        <taxon>Tracheophyta</taxon>
        <taxon>Spermatophyta</taxon>
        <taxon>Magnoliopsida</taxon>
        <taxon>eudicotyledons</taxon>
        <taxon>Gunneridae</taxon>
        <taxon>Pentapetalae</taxon>
        <taxon>rosids</taxon>
        <taxon>fabids</taxon>
        <taxon>Malpighiales</taxon>
        <taxon>Rhizophoraceae</taxon>
        <taxon>Rhizophora</taxon>
    </lineage>
</organism>
<proteinExistence type="predicted"/>
<reference evidence="2" key="1">
    <citation type="submission" date="2018-02" db="EMBL/GenBank/DDBJ databases">
        <title>Rhizophora mucronata_Transcriptome.</title>
        <authorList>
            <person name="Meera S.P."/>
            <person name="Sreeshan A."/>
            <person name="Augustine A."/>
        </authorList>
    </citation>
    <scope>NUCLEOTIDE SEQUENCE</scope>
    <source>
        <tissue evidence="2">Leaf</tissue>
    </source>
</reference>
<feature type="transmembrane region" description="Helical" evidence="1">
    <location>
        <begin position="25"/>
        <end position="45"/>
    </location>
</feature>
<evidence type="ECO:0000313" key="2">
    <source>
        <dbReference type="EMBL" id="MBX20271.1"/>
    </source>
</evidence>
<name>A0A2P2LQM1_RHIMU</name>
<evidence type="ECO:0000256" key="1">
    <source>
        <dbReference type="SAM" id="Phobius"/>
    </source>
</evidence>